<evidence type="ECO:0000313" key="2">
    <source>
        <dbReference type="EMBL" id="KIS65873.1"/>
    </source>
</evidence>
<dbReference type="EMBL" id="CM003161">
    <property type="protein sequence ID" value="KIS65873.1"/>
    <property type="molecule type" value="Genomic_DNA"/>
</dbReference>
<keyword evidence="1" id="KW-0732">Signal</keyword>
<evidence type="ECO:0008006" key="4">
    <source>
        <dbReference type="Google" id="ProtNLM"/>
    </source>
</evidence>
<sequence>MAWLSLAWLRLDTGLAGGINLVAGAELTGCRGWCARLNYLADQSVQFRRSTMPVNHSIKARAMRVNVELVFKMSSALVAGGGASEQDHDGRIGCKTGTKKRVMHRVDLGKGFFAASTLLGSLVRLAQRVGTKSENHLQPQTSTLASDPNIAYWLGWSTTT</sequence>
<dbReference type="RefSeq" id="XP_011392593.1">
    <property type="nucleotide sequence ID" value="XM_011394291.1"/>
</dbReference>
<reference evidence="2 3" key="1">
    <citation type="journal article" date="2006" name="Nature">
        <title>Insights from the genome of the biotrophic fungal plant pathogen Ustilago maydis.</title>
        <authorList>
            <person name="Kamper J."/>
            <person name="Kahmann R."/>
            <person name="Bolker M."/>
            <person name="Ma L.J."/>
            <person name="Brefort T."/>
            <person name="Saville B.J."/>
            <person name="Banuett F."/>
            <person name="Kronstad J.W."/>
            <person name="Gold S.E."/>
            <person name="Muller O."/>
            <person name="Perlin M.H."/>
            <person name="Wosten H.A."/>
            <person name="de Vries R."/>
            <person name="Ruiz-Herrera J."/>
            <person name="Reynaga-Pena C.G."/>
            <person name="Snetselaar K."/>
            <person name="McCann M."/>
            <person name="Perez-Martin J."/>
            <person name="Feldbrugge M."/>
            <person name="Basse C.W."/>
            <person name="Steinberg G."/>
            <person name="Ibeas J.I."/>
            <person name="Holloman W."/>
            <person name="Guzman P."/>
            <person name="Farman M."/>
            <person name="Stajich J.E."/>
            <person name="Sentandreu R."/>
            <person name="Gonzalez-Prieto J.M."/>
            <person name="Kennell J.C."/>
            <person name="Molina L."/>
            <person name="Schirawski J."/>
            <person name="Mendoza-Mendoza A."/>
            <person name="Greilinger D."/>
            <person name="Munch K."/>
            <person name="Rossel N."/>
            <person name="Scherer M."/>
            <person name="Vranes M."/>
            <person name="Ladendorf O."/>
            <person name="Vincon V."/>
            <person name="Fuchs U."/>
            <person name="Sandrock B."/>
            <person name="Meng S."/>
            <person name="Ho E.C."/>
            <person name="Cahill M.J."/>
            <person name="Boyce K.J."/>
            <person name="Klose J."/>
            <person name="Klosterman S.J."/>
            <person name="Deelstra H.J."/>
            <person name="Ortiz-Castellanos L."/>
            <person name="Li W."/>
            <person name="Sanchez-Alonso P."/>
            <person name="Schreier P.H."/>
            <person name="Hauser-Hahn I."/>
            <person name="Vaupel M."/>
            <person name="Koopmann E."/>
            <person name="Friedrich G."/>
            <person name="Voss H."/>
            <person name="Schluter T."/>
            <person name="Margolis J."/>
            <person name="Platt D."/>
            <person name="Swimmer C."/>
            <person name="Gnirke A."/>
            <person name="Chen F."/>
            <person name="Vysotskaia V."/>
            <person name="Mannhaupt G."/>
            <person name="Guldener U."/>
            <person name="Munsterkotter M."/>
            <person name="Haase D."/>
            <person name="Oesterheld M."/>
            <person name="Mewes H.W."/>
            <person name="Mauceli E.W."/>
            <person name="DeCaprio D."/>
            <person name="Wade C.M."/>
            <person name="Butler J."/>
            <person name="Young S."/>
            <person name="Jaffe D.B."/>
            <person name="Calvo S."/>
            <person name="Nusbaum C."/>
            <person name="Galagan J."/>
            <person name="Birren B.W."/>
        </authorList>
    </citation>
    <scope>NUCLEOTIDE SEQUENCE [LARGE SCALE GENOMIC DNA]</scope>
    <source>
        <strain evidence="3">DSM 14603 / FGSC 9021 / UM521</strain>
    </source>
</reference>
<feature type="signal peptide" evidence="1">
    <location>
        <begin position="1"/>
        <end position="18"/>
    </location>
</feature>
<evidence type="ECO:0000313" key="3">
    <source>
        <dbReference type="Proteomes" id="UP000000561"/>
    </source>
</evidence>
<proteinExistence type="predicted"/>
<keyword evidence="3" id="KW-1185">Reference proteome</keyword>
<name>A0A0D1CFR3_MYCMD</name>
<protein>
    <recommendedName>
        <fullName evidence="4">Secreted protein</fullName>
    </recommendedName>
</protein>
<dbReference type="Proteomes" id="UP000000561">
    <property type="component" value="Chromosome 22"/>
</dbReference>
<dbReference type="InParanoid" id="A0A0D1CFR3"/>
<dbReference type="VEuPathDB" id="FungiDB:UMAG_06248"/>
<accession>A0A0D1CFR3</accession>
<gene>
    <name evidence="2" type="ORF">UMAG_06248</name>
</gene>
<dbReference type="AlphaFoldDB" id="A0A0D1CFR3"/>
<dbReference type="KEGG" id="uma:UMAG_06248"/>
<feature type="chain" id="PRO_5002239629" description="Secreted protein" evidence="1">
    <location>
        <begin position="19"/>
        <end position="160"/>
    </location>
</feature>
<evidence type="ECO:0000256" key="1">
    <source>
        <dbReference type="SAM" id="SignalP"/>
    </source>
</evidence>
<dbReference type="GeneID" id="23565899"/>
<organism evidence="2 3">
    <name type="scientific">Mycosarcoma maydis</name>
    <name type="common">Corn smut fungus</name>
    <name type="synonym">Ustilago maydis</name>
    <dbReference type="NCBI Taxonomy" id="5270"/>
    <lineage>
        <taxon>Eukaryota</taxon>
        <taxon>Fungi</taxon>
        <taxon>Dikarya</taxon>
        <taxon>Basidiomycota</taxon>
        <taxon>Ustilaginomycotina</taxon>
        <taxon>Ustilaginomycetes</taxon>
        <taxon>Ustilaginales</taxon>
        <taxon>Ustilaginaceae</taxon>
        <taxon>Mycosarcoma</taxon>
    </lineage>
</organism>